<accession>A0A1M4SHU7</accession>
<evidence type="ECO:0000313" key="12">
    <source>
        <dbReference type="Proteomes" id="UP000184295"/>
    </source>
</evidence>
<evidence type="ECO:0000256" key="4">
    <source>
        <dbReference type="ARBA" id="ARBA00022475"/>
    </source>
</evidence>
<keyword evidence="6" id="KW-0653">Protein transport</keyword>
<dbReference type="PANTHER" id="PTHR33909">
    <property type="entry name" value="SEC TRANSLOCON ACCESSORY COMPLEX SUBUNIT YAJC"/>
    <property type="match status" value="1"/>
</dbReference>
<reference evidence="12" key="1">
    <citation type="submission" date="2016-11" db="EMBL/GenBank/DDBJ databases">
        <authorList>
            <person name="Varghese N."/>
            <person name="Submissions S."/>
        </authorList>
    </citation>
    <scope>NUCLEOTIDE SEQUENCE [LARGE SCALE GENOMIC DNA]</scope>
    <source>
        <strain evidence="12">DSM 19514</strain>
    </source>
</reference>
<dbReference type="PANTHER" id="PTHR33909:SF1">
    <property type="entry name" value="SEC TRANSLOCON ACCESSORY COMPLEX SUBUNIT YAJC"/>
    <property type="match status" value="1"/>
</dbReference>
<dbReference type="AlphaFoldDB" id="A0A1M4SHU7"/>
<sequence>MSQLILVLFVLVILYLLFLRPRMKGAKTNRRLGLQPGDDVVSNSGIFGVVTKVYDQRVYVEIAPEVEVIFDRRALTHLDGVIVDAMEEAEAKFDEINFKKQQASSDDEKSFEGGATDNVNEPKGKADDNATEDDDEGGIK</sequence>
<evidence type="ECO:0000256" key="2">
    <source>
        <dbReference type="ARBA" id="ARBA00006742"/>
    </source>
</evidence>
<keyword evidence="5" id="KW-0812">Transmembrane</keyword>
<dbReference type="Proteomes" id="UP000184295">
    <property type="component" value="Unassembled WGS sequence"/>
</dbReference>
<protein>
    <submittedName>
        <fullName evidence="11">Preprotein translocase, YajC subunit</fullName>
    </submittedName>
</protein>
<evidence type="ECO:0000256" key="6">
    <source>
        <dbReference type="ARBA" id="ARBA00022927"/>
    </source>
</evidence>
<dbReference type="STRING" id="1121881.SAMN02745225_00289"/>
<evidence type="ECO:0000256" key="1">
    <source>
        <dbReference type="ARBA" id="ARBA00004162"/>
    </source>
</evidence>
<dbReference type="PRINTS" id="PR01853">
    <property type="entry name" value="YAJCTRNLCASE"/>
</dbReference>
<dbReference type="GO" id="GO:0005886">
    <property type="term" value="C:plasma membrane"/>
    <property type="evidence" value="ECO:0007669"/>
    <property type="project" value="UniProtKB-SubCell"/>
</dbReference>
<keyword evidence="9" id="KW-0472">Membrane</keyword>
<evidence type="ECO:0000256" key="3">
    <source>
        <dbReference type="ARBA" id="ARBA00022448"/>
    </source>
</evidence>
<name>A0A1M4SHU7_9ACTN</name>
<evidence type="ECO:0000256" key="9">
    <source>
        <dbReference type="ARBA" id="ARBA00023136"/>
    </source>
</evidence>
<dbReference type="RefSeq" id="WP_072788003.1">
    <property type="nucleotide sequence ID" value="NZ_FQUL01000002.1"/>
</dbReference>
<gene>
    <name evidence="11" type="ORF">SAMN02745225_00289</name>
</gene>
<evidence type="ECO:0000313" key="11">
    <source>
        <dbReference type="EMBL" id="SHE31732.1"/>
    </source>
</evidence>
<keyword evidence="3" id="KW-0813">Transport</keyword>
<keyword evidence="7" id="KW-1133">Transmembrane helix</keyword>
<dbReference type="Pfam" id="PF02699">
    <property type="entry name" value="YajC"/>
    <property type="match status" value="1"/>
</dbReference>
<dbReference type="GO" id="GO:0015031">
    <property type="term" value="P:protein transport"/>
    <property type="evidence" value="ECO:0007669"/>
    <property type="project" value="UniProtKB-KW"/>
</dbReference>
<feature type="compositionally biased region" description="Acidic residues" evidence="10">
    <location>
        <begin position="129"/>
        <end position="140"/>
    </location>
</feature>
<evidence type="ECO:0000256" key="7">
    <source>
        <dbReference type="ARBA" id="ARBA00022989"/>
    </source>
</evidence>
<evidence type="ECO:0000256" key="5">
    <source>
        <dbReference type="ARBA" id="ARBA00022692"/>
    </source>
</evidence>
<feature type="region of interest" description="Disordered" evidence="10">
    <location>
        <begin position="97"/>
        <end position="140"/>
    </location>
</feature>
<comment type="similarity">
    <text evidence="2">Belongs to the YajC family.</text>
</comment>
<keyword evidence="12" id="KW-1185">Reference proteome</keyword>
<dbReference type="EMBL" id="FQUL01000002">
    <property type="protein sequence ID" value="SHE31732.1"/>
    <property type="molecule type" value="Genomic_DNA"/>
</dbReference>
<dbReference type="InterPro" id="IPR003849">
    <property type="entry name" value="Preprotein_translocase_YajC"/>
</dbReference>
<evidence type="ECO:0000256" key="10">
    <source>
        <dbReference type="SAM" id="MobiDB-lite"/>
    </source>
</evidence>
<proteinExistence type="inferred from homology"/>
<dbReference type="NCBIfam" id="TIGR00739">
    <property type="entry name" value="yajC"/>
    <property type="match status" value="1"/>
</dbReference>
<keyword evidence="8" id="KW-0811">Translocation</keyword>
<dbReference type="SMART" id="SM01323">
    <property type="entry name" value="YajC"/>
    <property type="match status" value="1"/>
</dbReference>
<comment type="subcellular location">
    <subcellularLocation>
        <location evidence="1">Cell membrane</location>
        <topology evidence="1">Single-pass membrane protein</topology>
    </subcellularLocation>
</comment>
<evidence type="ECO:0000256" key="8">
    <source>
        <dbReference type="ARBA" id="ARBA00023010"/>
    </source>
</evidence>
<organism evidence="11 12">
    <name type="scientific">Ferrithrix thermotolerans DSM 19514</name>
    <dbReference type="NCBI Taxonomy" id="1121881"/>
    <lineage>
        <taxon>Bacteria</taxon>
        <taxon>Bacillati</taxon>
        <taxon>Actinomycetota</taxon>
        <taxon>Acidimicrobiia</taxon>
        <taxon>Acidimicrobiales</taxon>
        <taxon>Acidimicrobiaceae</taxon>
        <taxon>Ferrithrix</taxon>
    </lineage>
</organism>
<keyword evidence="4" id="KW-1003">Cell membrane</keyword>